<reference evidence="1 2" key="1">
    <citation type="submission" date="2021-08" db="EMBL/GenBank/DDBJ databases">
        <title>Complete genome sequence of the strain Aneurinibacillus thermoaerophilus CCM 8960.</title>
        <authorList>
            <person name="Musilova J."/>
            <person name="Kourilova X."/>
            <person name="Pernicova I."/>
            <person name="Bezdicek M."/>
            <person name="Lengerova M."/>
            <person name="Obruca S."/>
            <person name="Sedlar K."/>
        </authorList>
    </citation>
    <scope>NUCLEOTIDE SEQUENCE [LARGE SCALE GENOMIC DNA]</scope>
    <source>
        <strain evidence="1 2">CCM 8960</strain>
    </source>
</reference>
<proteinExistence type="predicted"/>
<dbReference type="RefSeq" id="WP_057898990.1">
    <property type="nucleotide sequence ID" value="NZ_CP080764.1"/>
</dbReference>
<dbReference type="EMBL" id="CP080764">
    <property type="protein sequence ID" value="QYY44181.1"/>
    <property type="molecule type" value="Genomic_DNA"/>
</dbReference>
<gene>
    <name evidence="1" type="ORF">K3F53_08385</name>
</gene>
<accession>A0ABX8YF56</accession>
<name>A0ABX8YF56_ANETH</name>
<dbReference type="Proteomes" id="UP000826616">
    <property type="component" value="Chromosome"/>
</dbReference>
<keyword evidence="2" id="KW-1185">Reference proteome</keyword>
<evidence type="ECO:0000313" key="1">
    <source>
        <dbReference type="EMBL" id="QYY44181.1"/>
    </source>
</evidence>
<protein>
    <submittedName>
        <fullName evidence="1">Uncharacterized protein</fullName>
    </submittedName>
</protein>
<dbReference type="GeneID" id="97141385"/>
<evidence type="ECO:0000313" key="2">
    <source>
        <dbReference type="Proteomes" id="UP000826616"/>
    </source>
</evidence>
<organism evidence="1 2">
    <name type="scientific">Aneurinibacillus thermoaerophilus</name>
    <dbReference type="NCBI Taxonomy" id="143495"/>
    <lineage>
        <taxon>Bacteria</taxon>
        <taxon>Bacillati</taxon>
        <taxon>Bacillota</taxon>
        <taxon>Bacilli</taxon>
        <taxon>Bacillales</taxon>
        <taxon>Paenibacillaceae</taxon>
        <taxon>Aneurinibacillus group</taxon>
        <taxon>Aneurinibacillus</taxon>
    </lineage>
</organism>
<sequence length="117" mass="14319">MDREQKVIPFALLKERGTIRRKYKEYHNETLTRLLLEYHEQCSELFDLCIESRKLLIEYREKYSRMRELYTKSCELVKQKQEDMQRTISAYSLMKCFIAKKGLEDEFRNFIRTLPHG</sequence>